<dbReference type="PROSITE" id="PS51257">
    <property type="entry name" value="PROKAR_LIPOPROTEIN"/>
    <property type="match status" value="1"/>
</dbReference>
<dbReference type="RefSeq" id="WP_205105383.1">
    <property type="nucleotide sequence ID" value="NZ_JACJJG010000059.1"/>
</dbReference>
<evidence type="ECO:0000313" key="1">
    <source>
        <dbReference type="EMBL" id="MBM6674211.1"/>
    </source>
</evidence>
<comment type="caution">
    <text evidence="1">The sequence shown here is derived from an EMBL/GenBank/DDBJ whole genome shotgun (WGS) entry which is preliminary data.</text>
</comment>
<gene>
    <name evidence="1" type="ORF">H6A34_10035</name>
</gene>
<reference evidence="1" key="1">
    <citation type="submission" date="2020-08" db="EMBL/GenBank/DDBJ databases">
        <authorList>
            <person name="Cejkova D."/>
            <person name="Kubasova T."/>
            <person name="Jahodarova E."/>
            <person name="Rychlik I."/>
        </authorList>
    </citation>
    <scope>NUCLEOTIDE SEQUENCE</scope>
    <source>
        <strain evidence="1">An824</strain>
    </source>
</reference>
<reference evidence="1" key="2">
    <citation type="journal article" date="2021" name="Sci. Rep.">
        <title>The distribution of antibiotic resistance genes in chicken gut microbiota commensals.</title>
        <authorList>
            <person name="Juricova H."/>
            <person name="Matiasovicova J."/>
            <person name="Kubasova T."/>
            <person name="Cejkova D."/>
            <person name="Rychlik I."/>
        </authorList>
    </citation>
    <scope>NUCLEOTIDE SEQUENCE</scope>
    <source>
        <strain evidence="1">An824</strain>
    </source>
</reference>
<dbReference type="EMBL" id="JACJJG010000059">
    <property type="protein sequence ID" value="MBM6674211.1"/>
    <property type="molecule type" value="Genomic_DNA"/>
</dbReference>
<accession>A0A938WV98</accession>
<evidence type="ECO:0008006" key="3">
    <source>
        <dbReference type="Google" id="ProtNLM"/>
    </source>
</evidence>
<organism evidence="1 2">
    <name type="scientific">Marseilla massiliensis</name>
    <dbReference type="NCBI Taxonomy" id="1841864"/>
    <lineage>
        <taxon>Bacteria</taxon>
        <taxon>Pseudomonadati</taxon>
        <taxon>Bacteroidota</taxon>
        <taxon>Bacteroidia</taxon>
        <taxon>Bacteroidales</taxon>
        <taxon>Prevotellaceae</taxon>
        <taxon>Marseilla</taxon>
    </lineage>
</organism>
<evidence type="ECO:0000313" key="2">
    <source>
        <dbReference type="Proteomes" id="UP000706891"/>
    </source>
</evidence>
<protein>
    <recommendedName>
        <fullName evidence="3">Lipoprotein</fullName>
    </recommendedName>
</protein>
<name>A0A938WV98_9BACT</name>
<proteinExistence type="predicted"/>
<dbReference type="Proteomes" id="UP000706891">
    <property type="component" value="Unassembled WGS sequence"/>
</dbReference>
<sequence>MKRYTYYIIIALLTLLTSCGDTEYEYSGYPAYFIFENNAGRSAALASAMNAQSPGIFCRITTSGADYFSFTSNQGLSDRQAKTAIDENRTVKLGVYNETGVIVGFGNLDNPLTFYAYDSQCPNCYKNSSLPRYSLTMNSDGTAECGSCHRKYDMNNGGIVVSGDAGDRLIRYHASTTGPQGVLSVTN</sequence>
<dbReference type="AlphaFoldDB" id="A0A938WV98"/>
<keyword evidence="2" id="KW-1185">Reference proteome</keyword>